<keyword evidence="6" id="KW-1185">Reference proteome</keyword>
<evidence type="ECO:0000256" key="4">
    <source>
        <dbReference type="RuleBase" id="RU363090"/>
    </source>
</evidence>
<dbReference type="GO" id="GO:0005634">
    <property type="term" value="C:nucleus"/>
    <property type="evidence" value="ECO:0007669"/>
    <property type="project" value="TreeGrafter"/>
</dbReference>
<protein>
    <recommendedName>
        <fullName evidence="4">Kinase</fullName>
        <ecNumber evidence="4">2.7.-.-</ecNumber>
    </recommendedName>
</protein>
<evidence type="ECO:0000256" key="2">
    <source>
        <dbReference type="ARBA" id="ARBA00022679"/>
    </source>
</evidence>
<evidence type="ECO:0000313" key="5">
    <source>
        <dbReference type="EMBL" id="PVI03561.1"/>
    </source>
</evidence>
<dbReference type="EC" id="2.7.-.-" evidence="4"/>
<dbReference type="PANTHER" id="PTHR12400">
    <property type="entry name" value="INOSITOL POLYPHOSPHATE KINASE"/>
    <property type="match status" value="1"/>
</dbReference>
<proteinExistence type="inferred from homology"/>
<accession>A0A2V1DZG4</accession>
<dbReference type="InterPro" id="IPR005522">
    <property type="entry name" value="IPK"/>
</dbReference>
<dbReference type="GO" id="GO:0046854">
    <property type="term" value="P:phosphatidylinositol phosphate biosynthetic process"/>
    <property type="evidence" value="ECO:0007669"/>
    <property type="project" value="TreeGrafter"/>
</dbReference>
<dbReference type="EMBL" id="KZ805330">
    <property type="protein sequence ID" value="PVI03561.1"/>
    <property type="molecule type" value="Genomic_DNA"/>
</dbReference>
<dbReference type="GO" id="GO:0008440">
    <property type="term" value="F:inositol-1,4,5-trisphosphate 3-kinase activity"/>
    <property type="evidence" value="ECO:0007669"/>
    <property type="project" value="TreeGrafter"/>
</dbReference>
<keyword evidence="3 4" id="KW-0418">Kinase</keyword>
<name>A0A2V1DZG4_9PLEO</name>
<dbReference type="AlphaFoldDB" id="A0A2V1DZG4"/>
<comment type="similarity">
    <text evidence="1 4">Belongs to the inositol phosphokinase (IPK) family.</text>
</comment>
<dbReference type="GO" id="GO:0000824">
    <property type="term" value="F:inositol-1,4,5,6-tetrakisphosphate 3-kinase activity"/>
    <property type="evidence" value="ECO:0007669"/>
    <property type="project" value="TreeGrafter"/>
</dbReference>
<dbReference type="GO" id="GO:0005737">
    <property type="term" value="C:cytoplasm"/>
    <property type="evidence" value="ECO:0007669"/>
    <property type="project" value="TreeGrafter"/>
</dbReference>
<evidence type="ECO:0000256" key="1">
    <source>
        <dbReference type="ARBA" id="ARBA00007374"/>
    </source>
</evidence>
<dbReference type="PANTHER" id="PTHR12400:SF103">
    <property type="entry name" value="INOSITOL POLYPHOSPHATE MULTIKINASE"/>
    <property type="match status" value="1"/>
</dbReference>
<reference evidence="5 6" key="1">
    <citation type="journal article" date="2018" name="Sci. Rep.">
        <title>Comparative genomics provides insights into the lifestyle and reveals functional heterogeneity of dark septate endophytic fungi.</title>
        <authorList>
            <person name="Knapp D.G."/>
            <person name="Nemeth J.B."/>
            <person name="Barry K."/>
            <person name="Hainaut M."/>
            <person name="Henrissat B."/>
            <person name="Johnson J."/>
            <person name="Kuo A."/>
            <person name="Lim J.H.P."/>
            <person name="Lipzen A."/>
            <person name="Nolan M."/>
            <person name="Ohm R.A."/>
            <person name="Tamas L."/>
            <person name="Grigoriev I.V."/>
            <person name="Spatafora J.W."/>
            <person name="Nagy L.G."/>
            <person name="Kovacs G.M."/>
        </authorList>
    </citation>
    <scope>NUCLEOTIDE SEQUENCE [LARGE SCALE GENOMIC DNA]</scope>
    <source>
        <strain evidence="5 6">DSE2036</strain>
    </source>
</reference>
<gene>
    <name evidence="5" type="ORF">DM02DRAFT_716807</name>
</gene>
<dbReference type="Gene3D" id="3.30.470.160">
    <property type="entry name" value="Inositol polyphosphate kinase"/>
    <property type="match status" value="1"/>
</dbReference>
<organism evidence="5 6">
    <name type="scientific">Periconia macrospinosa</name>
    <dbReference type="NCBI Taxonomy" id="97972"/>
    <lineage>
        <taxon>Eukaryota</taxon>
        <taxon>Fungi</taxon>
        <taxon>Dikarya</taxon>
        <taxon>Ascomycota</taxon>
        <taxon>Pezizomycotina</taxon>
        <taxon>Dothideomycetes</taxon>
        <taxon>Pleosporomycetidae</taxon>
        <taxon>Pleosporales</taxon>
        <taxon>Massarineae</taxon>
        <taxon>Periconiaceae</taxon>
        <taxon>Periconia</taxon>
    </lineage>
</organism>
<dbReference type="GO" id="GO:0032958">
    <property type="term" value="P:inositol phosphate biosynthetic process"/>
    <property type="evidence" value="ECO:0007669"/>
    <property type="project" value="InterPro"/>
</dbReference>
<dbReference type="Proteomes" id="UP000244855">
    <property type="component" value="Unassembled WGS sequence"/>
</dbReference>
<dbReference type="STRING" id="97972.A0A2V1DZG4"/>
<dbReference type="OrthoDB" id="338650at2759"/>
<dbReference type="SUPFAM" id="SSF56104">
    <property type="entry name" value="SAICAR synthase-like"/>
    <property type="match status" value="1"/>
</dbReference>
<evidence type="ECO:0000313" key="6">
    <source>
        <dbReference type="Proteomes" id="UP000244855"/>
    </source>
</evidence>
<keyword evidence="2 4" id="KW-0808">Transferase</keyword>
<sequence>MSKKAFDTSTLQAFGNAAAGHDGVLSDPTGAVVVKPCTRTEIDFYESVNSNHPDLVPHFPAFMGELSLTKDQDAGKAVAESGTITTTDGTIERLHGKKLDTELHIVLENITYGFKQPNVLDLKLGKQLWDEKAKPEKRARLDEVANSTTSGSLGFRIAGMRTWKGESVPEVPSDLKDYVESSGENGYWVYNKMYGRKFSIQDIKEGFEAYVLPQGKSHKQLARAQEILAFFLGEVKDIISVFEKKESRMYSASILLVYEGDVDEYAKTKKTLRSLSAQDEEGDDDEEEDLPKLAAVKLIDFAHATWRKGEGNDENALRGMRSTATILKELLDTTNKELEAAEEEP</sequence>
<dbReference type="Pfam" id="PF03770">
    <property type="entry name" value="IPK"/>
    <property type="match status" value="1"/>
</dbReference>
<dbReference type="InterPro" id="IPR038286">
    <property type="entry name" value="IPK_sf"/>
</dbReference>
<evidence type="ECO:0000256" key="3">
    <source>
        <dbReference type="ARBA" id="ARBA00022777"/>
    </source>
</evidence>